<sequence>MILFAPVPDIFICNQAVRLIIKTYLGFISGQAL</sequence>
<dbReference type="HOGENOM" id="CLU_3381496_0_0_0"/>
<dbReference type="AlphaFoldDB" id="Q3Z7G5"/>
<proteinExistence type="predicted"/>
<name>Q3Z7G5_DEHM1</name>
<dbReference type="Proteomes" id="UP000008289">
    <property type="component" value="Chromosome"/>
</dbReference>
<reference evidence="1 2" key="1">
    <citation type="journal article" date="2005" name="Science">
        <title>Genome sequence of the PCE-dechlorinating bacterium Dehalococcoides ethenogenes.</title>
        <authorList>
            <person name="Seshadri R."/>
            <person name="Adrian L."/>
            <person name="Fouts D.E."/>
            <person name="Eisen J.A."/>
            <person name="Phillippy A.M."/>
            <person name="Methe B.A."/>
            <person name="Ward N.L."/>
            <person name="Nelson W.C."/>
            <person name="Deboy R.T."/>
            <person name="Khouri H.M."/>
            <person name="Kolonay J.F."/>
            <person name="Dodson R.J."/>
            <person name="Daugherty S.C."/>
            <person name="Brinkac L.M."/>
            <person name="Sullivan S.A."/>
            <person name="Madupu R."/>
            <person name="Nelson K.E."/>
            <person name="Kang K.H."/>
            <person name="Impraim M."/>
            <person name="Tran K."/>
            <person name="Robinson J.M."/>
            <person name="Forberger H.A."/>
            <person name="Fraser C.M."/>
            <person name="Zinder S.H."/>
            <person name="Heidelberg J.F."/>
        </authorList>
    </citation>
    <scope>NUCLEOTIDE SEQUENCE [LARGE SCALE GENOMIC DNA]</scope>
    <source>
        <strain evidence="2">ATCC BAA-2266 / KCTC 15142 / 195</strain>
    </source>
</reference>
<evidence type="ECO:0000313" key="2">
    <source>
        <dbReference type="Proteomes" id="UP000008289"/>
    </source>
</evidence>
<dbReference type="InParanoid" id="Q3Z7G5"/>
<evidence type="ECO:0000313" key="1">
    <source>
        <dbReference type="EMBL" id="AAW39596.1"/>
    </source>
</evidence>
<keyword evidence="2" id="KW-1185">Reference proteome</keyword>
<protein>
    <submittedName>
        <fullName evidence="1">Uncharacterized protein</fullName>
    </submittedName>
</protein>
<dbReference type="EMBL" id="CP000027">
    <property type="protein sequence ID" value="AAW39596.1"/>
    <property type="molecule type" value="Genomic_DNA"/>
</dbReference>
<accession>Q3Z7G5</accession>
<gene>
    <name evidence="1" type="ordered locus">DET1119</name>
</gene>
<dbReference type="KEGG" id="det:DET1119"/>
<organism evidence="1 2">
    <name type="scientific">Dehalococcoides mccartyi (strain ATCC BAA-2266 / KCTC 15142 / 195)</name>
    <name type="common">Dehalococcoides ethenogenes (strain 195)</name>
    <dbReference type="NCBI Taxonomy" id="243164"/>
    <lineage>
        <taxon>Bacteria</taxon>
        <taxon>Bacillati</taxon>
        <taxon>Chloroflexota</taxon>
        <taxon>Dehalococcoidia</taxon>
        <taxon>Dehalococcoidales</taxon>
        <taxon>Dehalococcoidaceae</taxon>
        <taxon>Dehalococcoides</taxon>
    </lineage>
</organism>